<proteinExistence type="predicted"/>
<evidence type="ECO:0000313" key="2">
    <source>
        <dbReference type="EMBL" id="GMT20929.1"/>
    </source>
</evidence>
<feature type="non-terminal residue" evidence="2">
    <location>
        <position position="1"/>
    </location>
</feature>
<gene>
    <name evidence="2" type="ORF">PFISCL1PPCAC_12226</name>
</gene>
<reference evidence="2" key="1">
    <citation type="submission" date="2023-10" db="EMBL/GenBank/DDBJ databases">
        <title>Genome assembly of Pristionchus species.</title>
        <authorList>
            <person name="Yoshida K."/>
            <person name="Sommer R.J."/>
        </authorList>
    </citation>
    <scope>NUCLEOTIDE SEQUENCE</scope>
    <source>
        <strain evidence="2">RS5133</strain>
    </source>
</reference>
<feature type="region of interest" description="Disordered" evidence="1">
    <location>
        <begin position="106"/>
        <end position="163"/>
    </location>
</feature>
<protein>
    <submittedName>
        <fullName evidence="2">Uncharacterized protein</fullName>
    </submittedName>
</protein>
<name>A0AAV5VN20_9BILA</name>
<feature type="compositionally biased region" description="Polar residues" evidence="1">
    <location>
        <begin position="113"/>
        <end position="123"/>
    </location>
</feature>
<comment type="caution">
    <text evidence="2">The sequence shown here is derived from an EMBL/GenBank/DDBJ whole genome shotgun (WGS) entry which is preliminary data.</text>
</comment>
<sequence length="163" mass="18668">KDWNMHLTNMKTLYSSSEDCFETWRRSAANFAKQDRIGNLIARMSELMQKVGAIPENSDYLLMSLDMERQLAIDHDEQRHLPLRDLVFSFCTGLKSTIESIIEDKKRREVEQTNELVDTDQNANTDVDSSDDEDPDEINSENDSMDGSERRSEDVSSPGASEK</sequence>
<feature type="compositionally biased region" description="Acidic residues" evidence="1">
    <location>
        <begin position="128"/>
        <end position="146"/>
    </location>
</feature>
<keyword evidence="3" id="KW-1185">Reference proteome</keyword>
<feature type="non-terminal residue" evidence="2">
    <location>
        <position position="163"/>
    </location>
</feature>
<evidence type="ECO:0000256" key="1">
    <source>
        <dbReference type="SAM" id="MobiDB-lite"/>
    </source>
</evidence>
<dbReference type="AlphaFoldDB" id="A0AAV5VN20"/>
<organism evidence="2 3">
    <name type="scientific">Pristionchus fissidentatus</name>
    <dbReference type="NCBI Taxonomy" id="1538716"/>
    <lineage>
        <taxon>Eukaryota</taxon>
        <taxon>Metazoa</taxon>
        <taxon>Ecdysozoa</taxon>
        <taxon>Nematoda</taxon>
        <taxon>Chromadorea</taxon>
        <taxon>Rhabditida</taxon>
        <taxon>Rhabditina</taxon>
        <taxon>Diplogasteromorpha</taxon>
        <taxon>Diplogasteroidea</taxon>
        <taxon>Neodiplogasteridae</taxon>
        <taxon>Pristionchus</taxon>
    </lineage>
</organism>
<evidence type="ECO:0000313" key="3">
    <source>
        <dbReference type="Proteomes" id="UP001432322"/>
    </source>
</evidence>
<dbReference type="Proteomes" id="UP001432322">
    <property type="component" value="Unassembled WGS sequence"/>
</dbReference>
<accession>A0AAV5VN20</accession>
<dbReference type="EMBL" id="BTSY01000003">
    <property type="protein sequence ID" value="GMT20929.1"/>
    <property type="molecule type" value="Genomic_DNA"/>
</dbReference>